<dbReference type="AlphaFoldDB" id="A0A1I1YAQ2"/>
<evidence type="ECO:0000313" key="2">
    <source>
        <dbReference type="EMBL" id="SFE14980.1"/>
    </source>
</evidence>
<feature type="transmembrane region" description="Helical" evidence="1">
    <location>
        <begin position="12"/>
        <end position="36"/>
    </location>
</feature>
<dbReference type="EMBL" id="FONH01000001">
    <property type="protein sequence ID" value="SFE14980.1"/>
    <property type="molecule type" value="Genomic_DNA"/>
</dbReference>
<evidence type="ECO:0000313" key="3">
    <source>
        <dbReference type="Proteomes" id="UP000199477"/>
    </source>
</evidence>
<dbReference type="RefSeq" id="WP_143096427.1">
    <property type="nucleotide sequence ID" value="NZ_FONH01000001.1"/>
</dbReference>
<organism evidence="2 3">
    <name type="scientific">Dyella marensis</name>
    <dbReference type="NCBI Taxonomy" id="500610"/>
    <lineage>
        <taxon>Bacteria</taxon>
        <taxon>Pseudomonadati</taxon>
        <taxon>Pseudomonadota</taxon>
        <taxon>Gammaproteobacteria</taxon>
        <taxon>Lysobacterales</taxon>
        <taxon>Rhodanobacteraceae</taxon>
        <taxon>Dyella</taxon>
    </lineage>
</organism>
<name>A0A1I1YAQ2_9GAMM</name>
<sequence>MNNEAQTSSAWMYGAAILLVLVIGAGGLYLALAGYFSRGELGTKDYYAVLQGVEFDNRGSKEPNPILKENVNGSGLDVLGVTGTDAAATRVWVILNRTSPDGHPLVIPQGIPLRAHCEAISAVISAKDVMDAPKQYLLSGCVHSS</sequence>
<dbReference type="Proteomes" id="UP000199477">
    <property type="component" value="Unassembled WGS sequence"/>
</dbReference>
<keyword evidence="1" id="KW-1133">Transmembrane helix</keyword>
<proteinExistence type="predicted"/>
<gene>
    <name evidence="2" type="ORF">SAMN02799615_00505</name>
</gene>
<reference evidence="3" key="1">
    <citation type="submission" date="2016-10" db="EMBL/GenBank/DDBJ databases">
        <authorList>
            <person name="Varghese N."/>
            <person name="Submissions S."/>
        </authorList>
    </citation>
    <scope>NUCLEOTIDE SEQUENCE [LARGE SCALE GENOMIC DNA]</scope>
    <source>
        <strain evidence="3">UNC178MFTsu3.1</strain>
    </source>
</reference>
<keyword evidence="1" id="KW-0812">Transmembrane</keyword>
<evidence type="ECO:0000256" key="1">
    <source>
        <dbReference type="SAM" id="Phobius"/>
    </source>
</evidence>
<protein>
    <submittedName>
        <fullName evidence="2">Uncharacterized protein</fullName>
    </submittedName>
</protein>
<keyword evidence="1" id="KW-0472">Membrane</keyword>
<accession>A0A1I1YAQ2</accession>
<keyword evidence="3" id="KW-1185">Reference proteome</keyword>